<proteinExistence type="predicted"/>
<evidence type="ECO:0000256" key="1">
    <source>
        <dbReference type="ARBA" id="ARBA00022729"/>
    </source>
</evidence>
<dbReference type="Proteomes" id="UP000281647">
    <property type="component" value="Unassembled WGS sequence"/>
</dbReference>
<keyword evidence="7" id="KW-1185">Reference proteome</keyword>
<dbReference type="InterPro" id="IPR049712">
    <property type="entry name" value="Poly_export"/>
</dbReference>
<accession>A0A432VBU8</accession>
<dbReference type="InterPro" id="IPR058781">
    <property type="entry name" value="HH_AprE-like"/>
</dbReference>
<evidence type="ECO:0000256" key="2">
    <source>
        <dbReference type="SAM" id="Phobius"/>
    </source>
</evidence>
<dbReference type="GO" id="GO:0015159">
    <property type="term" value="F:polysaccharide transmembrane transporter activity"/>
    <property type="evidence" value="ECO:0007669"/>
    <property type="project" value="InterPro"/>
</dbReference>
<dbReference type="InterPro" id="IPR003715">
    <property type="entry name" value="Poly_export_N"/>
</dbReference>
<feature type="domain" description="Polysaccharide export protein N-terminal" evidence="3">
    <location>
        <begin position="100"/>
        <end position="187"/>
    </location>
</feature>
<dbReference type="OrthoDB" id="9798876at2"/>
<feature type="transmembrane region" description="Helical" evidence="2">
    <location>
        <begin position="81"/>
        <end position="101"/>
    </location>
</feature>
<dbReference type="Gene3D" id="3.30.1950.10">
    <property type="entry name" value="wza like domain"/>
    <property type="match status" value="1"/>
</dbReference>
<keyword evidence="1" id="KW-0732">Signal</keyword>
<evidence type="ECO:0000313" key="7">
    <source>
        <dbReference type="Proteomes" id="UP000281647"/>
    </source>
</evidence>
<keyword evidence="2" id="KW-0472">Membrane</keyword>
<keyword evidence="6" id="KW-0813">Transport</keyword>
<feature type="domain" description="AprE-like long alpha-helical hairpin" evidence="5">
    <location>
        <begin position="247"/>
        <end position="426"/>
    </location>
</feature>
<dbReference type="AlphaFoldDB" id="A0A432VBU8"/>
<dbReference type="Pfam" id="PF25994">
    <property type="entry name" value="HH_AprE"/>
    <property type="match status" value="1"/>
</dbReference>
<dbReference type="InterPro" id="IPR019554">
    <property type="entry name" value="Soluble_ligand-bd"/>
</dbReference>
<reference evidence="6 7" key="1">
    <citation type="submission" date="2018-11" db="EMBL/GenBank/DDBJ databases">
        <title>Pseudaminobacter arsenicus sp. nov., an arsenic-resistant bacterium isolated from arsenic-rich aquifers.</title>
        <authorList>
            <person name="Mu Y."/>
        </authorList>
    </citation>
    <scope>NUCLEOTIDE SEQUENCE [LARGE SCALE GENOMIC DNA]</scope>
    <source>
        <strain evidence="6 7">CB3</strain>
    </source>
</reference>
<gene>
    <name evidence="6" type="ORF">EET67_01360</name>
</gene>
<dbReference type="Pfam" id="PF10531">
    <property type="entry name" value="SLBB"/>
    <property type="match status" value="1"/>
</dbReference>
<keyword evidence="2" id="KW-1133">Transmembrane helix</keyword>
<evidence type="ECO:0000313" key="6">
    <source>
        <dbReference type="EMBL" id="RUM99573.1"/>
    </source>
</evidence>
<evidence type="ECO:0000259" key="5">
    <source>
        <dbReference type="Pfam" id="PF25994"/>
    </source>
</evidence>
<comment type="caution">
    <text evidence="6">The sequence shown here is derived from an EMBL/GenBank/DDBJ whole genome shotgun (WGS) entry which is preliminary data.</text>
</comment>
<dbReference type="PANTHER" id="PTHR33619:SF3">
    <property type="entry name" value="POLYSACCHARIDE EXPORT PROTEIN GFCE-RELATED"/>
    <property type="match status" value="1"/>
</dbReference>
<feature type="domain" description="Soluble ligand binding" evidence="4">
    <location>
        <begin position="193"/>
        <end position="228"/>
    </location>
</feature>
<evidence type="ECO:0000259" key="3">
    <source>
        <dbReference type="Pfam" id="PF02563"/>
    </source>
</evidence>
<keyword evidence="2" id="KW-0812">Transmembrane</keyword>
<sequence length="501" mass="54737">MFANACLVCRRPRPASMDRLHVRHMVGRGRRYALLGAGRRIDRFATSLLGSARIVVGHVSLGAPEMPVIGTNISLGFMRRLGMLCALAMLAFASVTMAAPADEDFRLLPQTRLRIVVLEWIASTGDYKEWTVLNGEYTVSNAGEISVPLIGTLRAVGSTPSELASDIGNGLKERTGLMQAPDATVQVVAYPPIFVTGHVERPGEYAYTPGLTVLKAVALAGGRARRRDGTGLDVEVDQIRYYGELQKTEIDLPRMQARRARLQAELNDQADIAFPNELLAAQGDVKEILNEEKSIFVARAEAFKRQLDSLDELRILLTNETKVLAEKIASMDRQIKIAQDELNDVSALAQKGTVTRSRESEMERLLAGLQSDRLDLALASMRASQKISETEREATTLKGQRRTEITKDLQSVQADMEQLILKRQNTQAVLIATGAAVLRQSKGAAMDDVPLNFTIIRNSGKEELPSSEAAQLLPGDVLKVDLVAPPAETSSIEPARSVSTE</sequence>
<organism evidence="6 7">
    <name type="scientific">Borborobacter arsenicus</name>
    <dbReference type="NCBI Taxonomy" id="1851146"/>
    <lineage>
        <taxon>Bacteria</taxon>
        <taxon>Pseudomonadati</taxon>
        <taxon>Pseudomonadota</taxon>
        <taxon>Alphaproteobacteria</taxon>
        <taxon>Hyphomicrobiales</taxon>
        <taxon>Phyllobacteriaceae</taxon>
        <taxon>Borborobacter</taxon>
    </lineage>
</organism>
<protein>
    <submittedName>
        <fullName evidence="6">Sugar transporter</fullName>
    </submittedName>
</protein>
<dbReference type="Pfam" id="PF02563">
    <property type="entry name" value="Poly_export"/>
    <property type="match status" value="1"/>
</dbReference>
<evidence type="ECO:0000259" key="4">
    <source>
        <dbReference type="Pfam" id="PF10531"/>
    </source>
</evidence>
<dbReference type="Gene3D" id="3.10.560.10">
    <property type="entry name" value="Outer membrane lipoprotein wza domain like"/>
    <property type="match status" value="1"/>
</dbReference>
<dbReference type="PANTHER" id="PTHR33619">
    <property type="entry name" value="POLYSACCHARIDE EXPORT PROTEIN GFCE-RELATED"/>
    <property type="match status" value="1"/>
</dbReference>
<dbReference type="EMBL" id="RKST01000001">
    <property type="protein sequence ID" value="RUM99573.1"/>
    <property type="molecule type" value="Genomic_DNA"/>
</dbReference>
<keyword evidence="6" id="KW-0762">Sugar transport</keyword>
<name>A0A432VBU8_9HYPH</name>